<dbReference type="InterPro" id="IPR019734">
    <property type="entry name" value="TPR_rpt"/>
</dbReference>
<feature type="compositionally biased region" description="Low complexity" evidence="1">
    <location>
        <begin position="508"/>
        <end position="520"/>
    </location>
</feature>
<evidence type="ECO:0000256" key="1">
    <source>
        <dbReference type="SAM" id="MobiDB-lite"/>
    </source>
</evidence>
<sequence length="520" mass="56463">MIFDVVTGHDAMETLSRVLGDDRVDGNGRDATRIAWLCGHDRLVLRVVAQRAAALESLSLSDLVEQLADERLKSERPVAAADDLVNVRPALSWAYRTLDEPLQRAFRRIGLHVGVDLGPGAAAALLGTSAAESADLMSGLASAHLLHATSKGRFQMPAKLASYARERSAAEDGPAERLESVRRGLGWYLRTADAGRSFALPNSYPLPATGPDAVDVPGFDDHREVMEWFHEERPNLLTMLSQASDLGINDIVWRLSVAIRGPLEVHSRWDDLEEVHRLGVAAARAVGDGRGEASNLLGLGDVHWRNDRYDAAGSCYRHVVRLGRDLADGGLEGYGMRGIGLVMMEASDIGAAVDHFLAAEETFTASGQRHGEAAVLLNLARCASITGDIDEAVSLCHEALLIFSEIDDLWSYAQGVLDLAWVAHDERRDAGVEAHLVEAADIFAYFGDQLGANRAMASLEDLRHRGRASRRTRTDEIDLTREFPLEGAGPVTVARAAHRSSGRDRRVTPSPSGTRRSTTI</sequence>
<organism evidence="2 3">
    <name type="scientific">Thermomonospora umbrina</name>
    <dbReference type="NCBI Taxonomy" id="111806"/>
    <lineage>
        <taxon>Bacteria</taxon>
        <taxon>Bacillati</taxon>
        <taxon>Actinomycetota</taxon>
        <taxon>Actinomycetes</taxon>
        <taxon>Streptosporangiales</taxon>
        <taxon>Thermomonosporaceae</taxon>
        <taxon>Thermomonospora</taxon>
    </lineage>
</organism>
<proteinExistence type="predicted"/>
<dbReference type="InterPro" id="IPR011990">
    <property type="entry name" value="TPR-like_helical_dom_sf"/>
</dbReference>
<name>A0A3D9T171_9ACTN</name>
<comment type="caution">
    <text evidence="2">The sequence shown here is derived from an EMBL/GenBank/DDBJ whole genome shotgun (WGS) entry which is preliminary data.</text>
</comment>
<accession>A0A3D9T171</accession>
<dbReference type="OrthoDB" id="5521887at2"/>
<evidence type="ECO:0008006" key="4">
    <source>
        <dbReference type="Google" id="ProtNLM"/>
    </source>
</evidence>
<protein>
    <recommendedName>
        <fullName evidence="4">Tetratricopeptide repeat protein</fullName>
    </recommendedName>
</protein>
<dbReference type="SUPFAM" id="SSF48452">
    <property type="entry name" value="TPR-like"/>
    <property type="match status" value="1"/>
</dbReference>
<dbReference type="Proteomes" id="UP000256661">
    <property type="component" value="Unassembled WGS sequence"/>
</dbReference>
<keyword evidence="3" id="KW-1185">Reference proteome</keyword>
<dbReference type="Gene3D" id="1.25.40.10">
    <property type="entry name" value="Tetratricopeptide repeat domain"/>
    <property type="match status" value="1"/>
</dbReference>
<dbReference type="EMBL" id="QTTT01000001">
    <property type="protein sequence ID" value="REF00561.1"/>
    <property type="molecule type" value="Genomic_DNA"/>
</dbReference>
<dbReference type="RefSeq" id="WP_116025700.1">
    <property type="nucleotide sequence ID" value="NZ_QTTT01000001.1"/>
</dbReference>
<evidence type="ECO:0000313" key="3">
    <source>
        <dbReference type="Proteomes" id="UP000256661"/>
    </source>
</evidence>
<gene>
    <name evidence="2" type="ORF">DFJ69_6111</name>
</gene>
<dbReference type="AlphaFoldDB" id="A0A3D9T171"/>
<evidence type="ECO:0000313" key="2">
    <source>
        <dbReference type="EMBL" id="REF00561.1"/>
    </source>
</evidence>
<feature type="region of interest" description="Disordered" evidence="1">
    <location>
        <begin position="490"/>
        <end position="520"/>
    </location>
</feature>
<reference evidence="2 3" key="1">
    <citation type="submission" date="2018-08" db="EMBL/GenBank/DDBJ databases">
        <title>Sequencing the genomes of 1000 actinobacteria strains.</title>
        <authorList>
            <person name="Klenk H.-P."/>
        </authorList>
    </citation>
    <scope>NUCLEOTIDE SEQUENCE [LARGE SCALE GENOMIC DNA]</scope>
    <source>
        <strain evidence="2 3">DSM 43927</strain>
    </source>
</reference>
<dbReference type="SMART" id="SM00028">
    <property type="entry name" value="TPR"/>
    <property type="match status" value="2"/>
</dbReference>